<evidence type="ECO:0000256" key="4">
    <source>
        <dbReference type="ARBA" id="ARBA00022519"/>
    </source>
</evidence>
<gene>
    <name evidence="11" type="ORF">I5731_02875</name>
</gene>
<keyword evidence="3" id="KW-1003">Cell membrane</keyword>
<dbReference type="PANTHER" id="PTHR35011:SF5">
    <property type="entry name" value="SIALIC ACID TRAP TRANSPORTER SMALL PERMEASE PROTEIN SIAQ"/>
    <property type="match status" value="1"/>
</dbReference>
<feature type="transmembrane region" description="Helical" evidence="9">
    <location>
        <begin position="12"/>
        <end position="30"/>
    </location>
</feature>
<dbReference type="PANTHER" id="PTHR35011">
    <property type="entry name" value="2,3-DIKETO-L-GULONATE TRAP TRANSPORTER SMALL PERMEASE PROTEIN YIAM"/>
    <property type="match status" value="1"/>
</dbReference>
<dbReference type="RefSeq" id="WP_197309854.1">
    <property type="nucleotide sequence ID" value="NZ_JADZLT010000040.1"/>
</dbReference>
<protein>
    <recommendedName>
        <fullName evidence="9">TRAP transporter small permease protein</fullName>
    </recommendedName>
</protein>
<evidence type="ECO:0000256" key="9">
    <source>
        <dbReference type="RuleBase" id="RU369079"/>
    </source>
</evidence>
<feature type="domain" description="Tripartite ATP-independent periplasmic transporters DctQ component" evidence="10">
    <location>
        <begin position="20"/>
        <end position="148"/>
    </location>
</feature>
<keyword evidence="2 9" id="KW-0813">Transport</keyword>
<evidence type="ECO:0000256" key="8">
    <source>
        <dbReference type="ARBA" id="ARBA00038436"/>
    </source>
</evidence>
<keyword evidence="7 9" id="KW-0472">Membrane</keyword>
<comment type="subcellular location">
    <subcellularLocation>
        <location evidence="1 9">Cell inner membrane</location>
        <topology evidence="1 9">Multi-pass membrane protein</topology>
    </subcellularLocation>
</comment>
<keyword evidence="12" id="KW-1185">Reference proteome</keyword>
<dbReference type="GO" id="GO:0022857">
    <property type="term" value="F:transmembrane transporter activity"/>
    <property type="evidence" value="ECO:0007669"/>
    <property type="project" value="UniProtKB-UniRule"/>
</dbReference>
<evidence type="ECO:0000256" key="2">
    <source>
        <dbReference type="ARBA" id="ARBA00022448"/>
    </source>
</evidence>
<evidence type="ECO:0000256" key="3">
    <source>
        <dbReference type="ARBA" id="ARBA00022475"/>
    </source>
</evidence>
<feature type="transmembrane region" description="Helical" evidence="9">
    <location>
        <begin position="82"/>
        <end position="101"/>
    </location>
</feature>
<comment type="caution">
    <text evidence="11">The sequence shown here is derived from an EMBL/GenBank/DDBJ whole genome shotgun (WGS) entry which is preliminary data.</text>
</comment>
<evidence type="ECO:0000256" key="5">
    <source>
        <dbReference type="ARBA" id="ARBA00022692"/>
    </source>
</evidence>
<keyword evidence="4 9" id="KW-0997">Cell inner membrane</keyword>
<dbReference type="EMBL" id="JADZLT010000040">
    <property type="protein sequence ID" value="MBH0236754.1"/>
    <property type="molecule type" value="Genomic_DNA"/>
</dbReference>
<dbReference type="Proteomes" id="UP000631694">
    <property type="component" value="Unassembled WGS sequence"/>
</dbReference>
<evidence type="ECO:0000256" key="1">
    <source>
        <dbReference type="ARBA" id="ARBA00004429"/>
    </source>
</evidence>
<evidence type="ECO:0000256" key="7">
    <source>
        <dbReference type="ARBA" id="ARBA00023136"/>
    </source>
</evidence>
<evidence type="ECO:0000259" key="10">
    <source>
        <dbReference type="Pfam" id="PF04290"/>
    </source>
</evidence>
<evidence type="ECO:0000313" key="11">
    <source>
        <dbReference type="EMBL" id="MBH0236754.1"/>
    </source>
</evidence>
<feature type="transmembrane region" description="Helical" evidence="9">
    <location>
        <begin position="36"/>
        <end position="56"/>
    </location>
</feature>
<reference evidence="11" key="1">
    <citation type="submission" date="2020-12" db="EMBL/GenBank/DDBJ databases">
        <title>Methylobrevis albus sp. nov., isolated from fresh water lack sediment.</title>
        <authorList>
            <person name="Zou Q."/>
        </authorList>
    </citation>
    <scope>NUCLEOTIDE SEQUENCE</scope>
    <source>
        <strain evidence="11">L22</strain>
    </source>
</reference>
<dbReference type="InterPro" id="IPR007387">
    <property type="entry name" value="TRAP_DctQ"/>
</dbReference>
<dbReference type="InterPro" id="IPR055348">
    <property type="entry name" value="DctQ"/>
</dbReference>
<keyword evidence="5 9" id="KW-0812">Transmembrane</keyword>
<evidence type="ECO:0000256" key="6">
    <source>
        <dbReference type="ARBA" id="ARBA00022989"/>
    </source>
</evidence>
<comment type="subunit">
    <text evidence="9">The complex comprises the extracytoplasmic solute receptor protein and the two transmembrane proteins.</text>
</comment>
<accession>A0A931MY61</accession>
<comment type="function">
    <text evidence="9">Part of the tripartite ATP-independent periplasmic (TRAP) transport system.</text>
</comment>
<proteinExistence type="inferred from homology"/>
<feature type="transmembrane region" description="Helical" evidence="9">
    <location>
        <begin position="121"/>
        <end position="144"/>
    </location>
</feature>
<name>A0A931MY61_9HYPH</name>
<dbReference type="AlphaFoldDB" id="A0A931MY61"/>
<sequence length="165" mass="17922">MPPIHVVLEEFVAKALLAAIVVLVFLAAAARTFGHPLIWSVDLAQLLFVWLCMLGANKALRRKSHIGVDFFVLRLPTAMRRIVEIVLGLLTLGFLGALAYLGVRLTLLNAERIYGDSGISYAWVTGAVPVGCVLLALTLIGHLVRCLRGGALVFLREDAPRPVVE</sequence>
<dbReference type="Pfam" id="PF04290">
    <property type="entry name" value="DctQ"/>
    <property type="match status" value="1"/>
</dbReference>
<organism evidence="11 12">
    <name type="scientific">Methylobrevis albus</name>
    <dbReference type="NCBI Taxonomy" id="2793297"/>
    <lineage>
        <taxon>Bacteria</taxon>
        <taxon>Pseudomonadati</taxon>
        <taxon>Pseudomonadota</taxon>
        <taxon>Alphaproteobacteria</taxon>
        <taxon>Hyphomicrobiales</taxon>
        <taxon>Pleomorphomonadaceae</taxon>
        <taxon>Methylobrevis</taxon>
    </lineage>
</organism>
<dbReference type="GO" id="GO:0005886">
    <property type="term" value="C:plasma membrane"/>
    <property type="evidence" value="ECO:0007669"/>
    <property type="project" value="UniProtKB-SubCell"/>
</dbReference>
<comment type="similarity">
    <text evidence="8 9">Belongs to the TRAP transporter small permease family.</text>
</comment>
<keyword evidence="6 9" id="KW-1133">Transmembrane helix</keyword>
<evidence type="ECO:0000313" key="12">
    <source>
        <dbReference type="Proteomes" id="UP000631694"/>
    </source>
</evidence>
<dbReference type="GO" id="GO:0015740">
    <property type="term" value="P:C4-dicarboxylate transport"/>
    <property type="evidence" value="ECO:0007669"/>
    <property type="project" value="TreeGrafter"/>
</dbReference>